<dbReference type="AlphaFoldDB" id="A0AAV0HK53"/>
<comment type="caution">
    <text evidence="2">The sequence shown here is derived from an EMBL/GenBank/DDBJ whole genome shotgun (WGS) entry which is preliminary data.</text>
</comment>
<evidence type="ECO:0008006" key="4">
    <source>
        <dbReference type="Google" id="ProtNLM"/>
    </source>
</evidence>
<dbReference type="InterPro" id="IPR051710">
    <property type="entry name" value="Phosphatase_SH3-domain"/>
</dbReference>
<dbReference type="PIRSF" id="PIRSF015897">
    <property type="entry name" value="PRIB5"/>
    <property type="match status" value="1"/>
</dbReference>
<dbReference type="InterPro" id="IPR012398">
    <property type="entry name" value="PRIB5"/>
</dbReference>
<organism evidence="2 3">
    <name type="scientific">Linum tenue</name>
    <dbReference type="NCBI Taxonomy" id="586396"/>
    <lineage>
        <taxon>Eukaryota</taxon>
        <taxon>Viridiplantae</taxon>
        <taxon>Streptophyta</taxon>
        <taxon>Embryophyta</taxon>
        <taxon>Tracheophyta</taxon>
        <taxon>Spermatophyta</taxon>
        <taxon>Magnoliopsida</taxon>
        <taxon>eudicotyledons</taxon>
        <taxon>Gunneridae</taxon>
        <taxon>Pentapetalae</taxon>
        <taxon>rosids</taxon>
        <taxon>fabids</taxon>
        <taxon>Malpighiales</taxon>
        <taxon>Linaceae</taxon>
        <taxon>Linum</taxon>
    </lineage>
</organism>
<dbReference type="Proteomes" id="UP001154282">
    <property type="component" value="Unassembled WGS sequence"/>
</dbReference>
<keyword evidence="3" id="KW-1185">Reference proteome</keyword>
<dbReference type="PANTHER" id="PTHR16469:SF27">
    <property type="entry name" value="UBIQUITIN-ASSOCIATED AND SH3 DOMAIN-CONTAINING BA-RELATED"/>
    <property type="match status" value="1"/>
</dbReference>
<accession>A0AAV0HK53</accession>
<evidence type="ECO:0000256" key="1">
    <source>
        <dbReference type="SAM" id="MobiDB-lite"/>
    </source>
</evidence>
<evidence type="ECO:0000313" key="3">
    <source>
        <dbReference type="Proteomes" id="UP001154282"/>
    </source>
</evidence>
<dbReference type="SUPFAM" id="SSF53254">
    <property type="entry name" value="Phosphoglycerate mutase-like"/>
    <property type="match status" value="1"/>
</dbReference>
<gene>
    <name evidence="2" type="ORF">LITE_LOCUS4855</name>
</gene>
<protein>
    <recommendedName>
        <fullName evidence="4">Phosphoglycerate mutase family protein</fullName>
    </recommendedName>
</protein>
<reference evidence="2" key="1">
    <citation type="submission" date="2022-08" db="EMBL/GenBank/DDBJ databases">
        <authorList>
            <person name="Gutierrez-Valencia J."/>
        </authorList>
    </citation>
    <scope>NUCLEOTIDE SEQUENCE</scope>
</reference>
<proteinExistence type="predicted"/>
<feature type="region of interest" description="Disordered" evidence="1">
    <location>
        <begin position="1"/>
        <end position="21"/>
    </location>
</feature>
<dbReference type="PANTHER" id="PTHR16469">
    <property type="entry name" value="UBIQUITIN-ASSOCIATED AND SH3 DOMAIN-CONTAINING BA-RELATED"/>
    <property type="match status" value="1"/>
</dbReference>
<dbReference type="InterPro" id="IPR029033">
    <property type="entry name" value="His_PPase_superfam"/>
</dbReference>
<dbReference type="EMBL" id="CAMGYJ010000002">
    <property type="protein sequence ID" value="CAI0385632.1"/>
    <property type="molecule type" value="Genomic_DNA"/>
</dbReference>
<sequence length="262" mass="28879">MESSSPARNPNHPGEGDLQQRYQNVVVMRHGDRMDNFDENWTKTAARPWDPPLVDAGLARAFDTGRHLRASLDFPIHRVFVSPFLRCVQTAAQAVTALCSADSSSIHFLITGGGNDTNTLQVAIEFGLCEMLNTEAIKPECAPPSGDFAFNIPELEALLPAGTVDHTVKRVYEEMPQWGESVAAARTRYTEIIKALADKYPAENLLLVSHGEGVGVSFSAFSVDKTVYEVQYCGHTELRRPARGGEFEVKGYNGIRYCSTRT</sequence>
<dbReference type="CDD" id="cd07040">
    <property type="entry name" value="HP"/>
    <property type="match status" value="1"/>
</dbReference>
<name>A0AAV0HK53_9ROSI</name>
<dbReference type="Gene3D" id="3.40.50.1240">
    <property type="entry name" value="Phosphoglycerate mutase-like"/>
    <property type="match status" value="1"/>
</dbReference>
<dbReference type="Pfam" id="PF00300">
    <property type="entry name" value="His_Phos_1"/>
    <property type="match status" value="2"/>
</dbReference>
<evidence type="ECO:0000313" key="2">
    <source>
        <dbReference type="EMBL" id="CAI0385632.1"/>
    </source>
</evidence>
<dbReference type="InterPro" id="IPR013078">
    <property type="entry name" value="His_Pase_superF_clade-1"/>
</dbReference>